<dbReference type="EMBL" id="CP117880">
    <property type="protein sequence ID" value="WDF68513.1"/>
    <property type="molecule type" value="Genomic_DNA"/>
</dbReference>
<keyword evidence="2" id="KW-1185">Reference proteome</keyword>
<dbReference type="Proteomes" id="UP001221558">
    <property type="component" value="Chromosome"/>
</dbReference>
<evidence type="ECO:0000313" key="1">
    <source>
        <dbReference type="EMBL" id="WDF68513.1"/>
    </source>
</evidence>
<dbReference type="InterPro" id="IPR011990">
    <property type="entry name" value="TPR-like_helical_dom_sf"/>
</dbReference>
<accession>A0ABY7WH49</accession>
<sequence length="367" mass="41808">MRYIIHTIIAVTGIFASNRVVAQQDKTPVLDPAGYVNKYDSSFKGIGPTVYVLPAPRTREELLTDAYSEKITFQDSITKALDLQQLVAEFKPTSNLGNIQYLLSPLPTSSLAWNKLLEREISEGNYGIAYGLLHAYAEMSLREGAIHQTLGLLHSALQNAQKTENALDISTIQYNLGNVYLFEKDIEQAGLFQEAFYQTATKQRSTVEQANSLLKIALIQAYDKDYRSAENNIIRKAIPLLNRAKAYDRKIIAWQTLAKIYQLQNKHTEAQWFLIQARDLAKSKNFSSELAEIEYMLASSKFVQQNYRVAQKEFLQADELAKTEDNKLLQLAIVDKLGQIYMTQHALDKAEDALRSYEDLRKELFKY</sequence>
<reference evidence="1 2" key="1">
    <citation type="submission" date="2023-02" db="EMBL/GenBank/DDBJ databases">
        <title>Genome sequence of Sphingobacterium sp. KACC 22765.</title>
        <authorList>
            <person name="Kim S."/>
            <person name="Heo J."/>
            <person name="Kwon S.-W."/>
        </authorList>
    </citation>
    <scope>NUCLEOTIDE SEQUENCE [LARGE SCALE GENOMIC DNA]</scope>
    <source>
        <strain evidence="1 2">KACC 22765</strain>
    </source>
</reference>
<name>A0ABY7WH49_9SPHI</name>
<dbReference type="SUPFAM" id="SSF48452">
    <property type="entry name" value="TPR-like"/>
    <property type="match status" value="2"/>
</dbReference>
<protein>
    <submittedName>
        <fullName evidence="1">Tetratricopeptide repeat protein</fullName>
    </submittedName>
</protein>
<proteinExistence type="predicted"/>
<evidence type="ECO:0000313" key="2">
    <source>
        <dbReference type="Proteomes" id="UP001221558"/>
    </source>
</evidence>
<dbReference type="Gene3D" id="1.25.40.10">
    <property type="entry name" value="Tetratricopeptide repeat domain"/>
    <property type="match status" value="2"/>
</dbReference>
<organism evidence="1 2">
    <name type="scientific">Sphingobacterium oryzagri</name>
    <dbReference type="NCBI Taxonomy" id="3025669"/>
    <lineage>
        <taxon>Bacteria</taxon>
        <taxon>Pseudomonadati</taxon>
        <taxon>Bacteroidota</taxon>
        <taxon>Sphingobacteriia</taxon>
        <taxon>Sphingobacteriales</taxon>
        <taxon>Sphingobacteriaceae</taxon>
        <taxon>Sphingobacterium</taxon>
    </lineage>
</organism>
<gene>
    <name evidence="1" type="ORF">PQ465_19735</name>
</gene>
<dbReference type="RefSeq" id="WP_274267246.1">
    <property type="nucleotide sequence ID" value="NZ_CP117880.1"/>
</dbReference>